<dbReference type="AlphaFoldDB" id="A0A0E9QWF1"/>
<organism evidence="2">
    <name type="scientific">Anguilla anguilla</name>
    <name type="common">European freshwater eel</name>
    <name type="synonym">Muraena anguilla</name>
    <dbReference type="NCBI Taxonomy" id="7936"/>
    <lineage>
        <taxon>Eukaryota</taxon>
        <taxon>Metazoa</taxon>
        <taxon>Chordata</taxon>
        <taxon>Craniata</taxon>
        <taxon>Vertebrata</taxon>
        <taxon>Euteleostomi</taxon>
        <taxon>Actinopterygii</taxon>
        <taxon>Neopterygii</taxon>
        <taxon>Teleostei</taxon>
        <taxon>Anguilliformes</taxon>
        <taxon>Anguillidae</taxon>
        <taxon>Anguilla</taxon>
    </lineage>
</organism>
<accession>A0A0E9QWF1</accession>
<sequence length="27" mass="3004">MRSLVVCLILLLEANTVQTLLSVHPHC</sequence>
<evidence type="ECO:0000313" key="2">
    <source>
        <dbReference type="EMBL" id="JAH20772.1"/>
    </source>
</evidence>
<name>A0A0E9QWF1_ANGAN</name>
<reference evidence="2" key="1">
    <citation type="submission" date="2014-11" db="EMBL/GenBank/DDBJ databases">
        <authorList>
            <person name="Amaro Gonzalez C."/>
        </authorList>
    </citation>
    <scope>NUCLEOTIDE SEQUENCE</scope>
</reference>
<evidence type="ECO:0000256" key="1">
    <source>
        <dbReference type="SAM" id="SignalP"/>
    </source>
</evidence>
<feature type="chain" id="PRO_5002431295" evidence="1">
    <location>
        <begin position="20"/>
        <end position="27"/>
    </location>
</feature>
<proteinExistence type="predicted"/>
<keyword evidence="1" id="KW-0732">Signal</keyword>
<feature type="signal peptide" evidence="1">
    <location>
        <begin position="1"/>
        <end position="19"/>
    </location>
</feature>
<dbReference type="EMBL" id="GBXM01087805">
    <property type="protein sequence ID" value="JAH20772.1"/>
    <property type="molecule type" value="Transcribed_RNA"/>
</dbReference>
<protein>
    <submittedName>
        <fullName evidence="2">Uncharacterized protein</fullName>
    </submittedName>
</protein>
<reference evidence="2" key="2">
    <citation type="journal article" date="2015" name="Fish Shellfish Immunol.">
        <title>Early steps in the European eel (Anguilla anguilla)-Vibrio vulnificus interaction in the gills: Role of the RtxA13 toxin.</title>
        <authorList>
            <person name="Callol A."/>
            <person name="Pajuelo D."/>
            <person name="Ebbesson L."/>
            <person name="Teles M."/>
            <person name="MacKenzie S."/>
            <person name="Amaro C."/>
        </authorList>
    </citation>
    <scope>NUCLEOTIDE SEQUENCE</scope>
</reference>